<reference evidence="8" key="1">
    <citation type="submission" date="2020-10" db="EMBL/GenBank/DDBJ databases">
        <authorList>
            <person name="Gilroy R."/>
        </authorList>
    </citation>
    <scope>NUCLEOTIDE SEQUENCE</scope>
    <source>
        <strain evidence="8">CHK157-1446</strain>
    </source>
</reference>
<dbReference type="SUPFAM" id="SSF56037">
    <property type="entry name" value="PheT/TilS domain"/>
    <property type="match status" value="1"/>
</dbReference>
<comment type="domain">
    <text evidence="6">The N-terminal region contains the highly conserved SGGXDS motif, predicted to be a P-loop motif involved in ATP binding.</text>
</comment>
<dbReference type="AlphaFoldDB" id="A0A9D1EPP5"/>
<sequence length="435" mass="48878">MLDKVAETIKRYKMLADGERVCVALSGGADSVSLLYAMKELGYDVFAAHVNHNLRGEQSDRDERFCVDLCRKLGVKLFTDSVDVKGYCEKNRTSLEEGARALRYEALRSHLDGCKLCTAHNLNDCFETTLFNLIRGSGLSGLAGIPAMRDDIVRPLIEVTRSEIEQFLSERNQDYVTDSTNLEDNCSRNIIRLNVMPELERINPSLLKNYKRTMHILLCADEYLSDAAEKMLDKAFDGSAYALDVCGDEAVLNEMILKILRREKIEPSFERVDAIKKLAACGGVINIKKDVYVVCNEGKISFENRSEGSKARDFCIKTDLTAPVFTNCHEIEFTRISQFHISDYNKRELKYLIDPDKLSGDVFVRSYCGNEKIRLLGKGFSQTVKKLLASTPPSRRKDVIVMADEHGALYVQGFGVDERAACGESTVSAIRPDIK</sequence>
<keyword evidence="1 6" id="KW-0436">Ligase</keyword>
<comment type="subcellular location">
    <subcellularLocation>
        <location evidence="6">Cytoplasm</location>
    </subcellularLocation>
</comment>
<proteinExistence type="inferred from homology"/>
<dbReference type="GO" id="GO:0005737">
    <property type="term" value="C:cytoplasm"/>
    <property type="evidence" value="ECO:0007669"/>
    <property type="project" value="UniProtKB-SubCell"/>
</dbReference>
<dbReference type="GO" id="GO:0005524">
    <property type="term" value="F:ATP binding"/>
    <property type="evidence" value="ECO:0007669"/>
    <property type="project" value="UniProtKB-UniRule"/>
</dbReference>
<dbReference type="GO" id="GO:0006400">
    <property type="term" value="P:tRNA modification"/>
    <property type="evidence" value="ECO:0007669"/>
    <property type="project" value="UniProtKB-UniRule"/>
</dbReference>
<dbReference type="InterPro" id="IPR011063">
    <property type="entry name" value="TilS/TtcA_N"/>
</dbReference>
<name>A0A9D1EPP5_9FIRM</name>
<keyword evidence="3 6" id="KW-0547">Nucleotide-binding</keyword>
<evidence type="ECO:0000259" key="7">
    <source>
        <dbReference type="Pfam" id="PF01171"/>
    </source>
</evidence>
<dbReference type="EMBL" id="DVIR01000060">
    <property type="protein sequence ID" value="HIS25061.1"/>
    <property type="molecule type" value="Genomic_DNA"/>
</dbReference>
<comment type="similarity">
    <text evidence="6">Belongs to the tRNA(Ile)-lysidine synthase family.</text>
</comment>
<protein>
    <recommendedName>
        <fullName evidence="6">tRNA(Ile)-lysidine synthase</fullName>
        <ecNumber evidence="6">6.3.4.19</ecNumber>
    </recommendedName>
    <alternativeName>
        <fullName evidence="6">tRNA(Ile)-2-lysyl-cytidine synthase</fullName>
    </alternativeName>
    <alternativeName>
        <fullName evidence="6">tRNA(Ile)-lysidine synthetase</fullName>
    </alternativeName>
</protein>
<evidence type="ECO:0000256" key="1">
    <source>
        <dbReference type="ARBA" id="ARBA00022598"/>
    </source>
</evidence>
<evidence type="ECO:0000256" key="2">
    <source>
        <dbReference type="ARBA" id="ARBA00022694"/>
    </source>
</evidence>
<dbReference type="CDD" id="cd01992">
    <property type="entry name" value="TilS_N"/>
    <property type="match status" value="1"/>
</dbReference>
<dbReference type="EC" id="6.3.4.19" evidence="6"/>
<dbReference type="NCBIfam" id="TIGR02432">
    <property type="entry name" value="lysidine_TilS_N"/>
    <property type="match status" value="1"/>
</dbReference>
<reference evidence="8" key="2">
    <citation type="journal article" date="2021" name="PeerJ">
        <title>Extensive microbial diversity within the chicken gut microbiome revealed by metagenomics and culture.</title>
        <authorList>
            <person name="Gilroy R."/>
            <person name="Ravi A."/>
            <person name="Getino M."/>
            <person name="Pursley I."/>
            <person name="Horton D.L."/>
            <person name="Alikhan N.F."/>
            <person name="Baker D."/>
            <person name="Gharbi K."/>
            <person name="Hall N."/>
            <person name="Watson M."/>
            <person name="Adriaenssens E.M."/>
            <person name="Foster-Nyarko E."/>
            <person name="Jarju S."/>
            <person name="Secka A."/>
            <person name="Antonio M."/>
            <person name="Oren A."/>
            <person name="Chaudhuri R.R."/>
            <person name="La Ragione R."/>
            <person name="Hildebrand F."/>
            <person name="Pallen M.J."/>
        </authorList>
    </citation>
    <scope>NUCLEOTIDE SEQUENCE</scope>
    <source>
        <strain evidence="8">CHK157-1446</strain>
    </source>
</reference>
<dbReference type="Proteomes" id="UP000823982">
    <property type="component" value="Unassembled WGS sequence"/>
</dbReference>
<organism evidence="8 9">
    <name type="scientific">Candidatus Faeciplasma gallinarum</name>
    <dbReference type="NCBI Taxonomy" id="2840799"/>
    <lineage>
        <taxon>Bacteria</taxon>
        <taxon>Bacillati</taxon>
        <taxon>Bacillota</taxon>
        <taxon>Clostridia</taxon>
        <taxon>Eubacteriales</taxon>
        <taxon>Oscillospiraceae</taxon>
        <taxon>Oscillospiraceae incertae sedis</taxon>
        <taxon>Candidatus Faeciplasma</taxon>
    </lineage>
</organism>
<dbReference type="InterPro" id="IPR014729">
    <property type="entry name" value="Rossmann-like_a/b/a_fold"/>
</dbReference>
<dbReference type="SUPFAM" id="SSF82829">
    <property type="entry name" value="MesJ substrate recognition domain-like"/>
    <property type="match status" value="1"/>
</dbReference>
<feature type="domain" description="tRNA(Ile)-lysidine/2-thiocytidine synthase N-terminal" evidence="7">
    <location>
        <begin position="21"/>
        <end position="193"/>
    </location>
</feature>
<evidence type="ECO:0000256" key="4">
    <source>
        <dbReference type="ARBA" id="ARBA00022840"/>
    </source>
</evidence>
<evidence type="ECO:0000256" key="3">
    <source>
        <dbReference type="ARBA" id="ARBA00022741"/>
    </source>
</evidence>
<dbReference type="PANTHER" id="PTHR43033">
    <property type="entry name" value="TRNA(ILE)-LYSIDINE SYNTHASE-RELATED"/>
    <property type="match status" value="1"/>
</dbReference>
<keyword evidence="6" id="KW-0963">Cytoplasm</keyword>
<dbReference type="InterPro" id="IPR012094">
    <property type="entry name" value="tRNA_Ile_lys_synt"/>
</dbReference>
<dbReference type="HAMAP" id="MF_01161">
    <property type="entry name" value="tRNA_Ile_lys_synt"/>
    <property type="match status" value="1"/>
</dbReference>
<dbReference type="Pfam" id="PF01171">
    <property type="entry name" value="ATP_bind_3"/>
    <property type="match status" value="1"/>
</dbReference>
<dbReference type="PANTHER" id="PTHR43033:SF1">
    <property type="entry name" value="TRNA(ILE)-LYSIDINE SYNTHASE-RELATED"/>
    <property type="match status" value="1"/>
</dbReference>
<dbReference type="InterPro" id="IPR012795">
    <property type="entry name" value="tRNA_Ile_lys_synt_N"/>
</dbReference>
<feature type="binding site" evidence="6">
    <location>
        <begin position="26"/>
        <end position="31"/>
    </location>
    <ligand>
        <name>ATP</name>
        <dbReference type="ChEBI" id="CHEBI:30616"/>
    </ligand>
</feature>
<evidence type="ECO:0000313" key="8">
    <source>
        <dbReference type="EMBL" id="HIS25061.1"/>
    </source>
</evidence>
<evidence type="ECO:0000256" key="6">
    <source>
        <dbReference type="HAMAP-Rule" id="MF_01161"/>
    </source>
</evidence>
<keyword evidence="2 6" id="KW-0819">tRNA processing</keyword>
<comment type="catalytic activity">
    <reaction evidence="5 6">
        <text>cytidine(34) in tRNA(Ile2) + L-lysine + ATP = lysidine(34) in tRNA(Ile2) + AMP + diphosphate + H(+)</text>
        <dbReference type="Rhea" id="RHEA:43744"/>
        <dbReference type="Rhea" id="RHEA-COMP:10625"/>
        <dbReference type="Rhea" id="RHEA-COMP:10670"/>
        <dbReference type="ChEBI" id="CHEBI:15378"/>
        <dbReference type="ChEBI" id="CHEBI:30616"/>
        <dbReference type="ChEBI" id="CHEBI:32551"/>
        <dbReference type="ChEBI" id="CHEBI:33019"/>
        <dbReference type="ChEBI" id="CHEBI:82748"/>
        <dbReference type="ChEBI" id="CHEBI:83665"/>
        <dbReference type="ChEBI" id="CHEBI:456215"/>
        <dbReference type="EC" id="6.3.4.19"/>
    </reaction>
</comment>
<accession>A0A9D1EPP5</accession>
<keyword evidence="4 6" id="KW-0067">ATP-binding</keyword>
<comment type="function">
    <text evidence="6">Ligates lysine onto the cytidine present at position 34 of the AUA codon-specific tRNA(Ile) that contains the anticodon CAU, in an ATP-dependent manner. Cytidine is converted to lysidine, thus changing the amino acid specificity of the tRNA from methionine to isoleucine.</text>
</comment>
<comment type="caution">
    <text evidence="8">The sequence shown here is derived from an EMBL/GenBank/DDBJ whole genome shotgun (WGS) entry which is preliminary data.</text>
</comment>
<evidence type="ECO:0000256" key="5">
    <source>
        <dbReference type="ARBA" id="ARBA00048539"/>
    </source>
</evidence>
<gene>
    <name evidence="6 8" type="primary">tilS</name>
    <name evidence="8" type="ORF">IAD01_06645</name>
</gene>
<dbReference type="SUPFAM" id="SSF52402">
    <property type="entry name" value="Adenine nucleotide alpha hydrolases-like"/>
    <property type="match status" value="1"/>
</dbReference>
<dbReference type="GO" id="GO:0032267">
    <property type="term" value="F:tRNA(Ile)-lysidine synthase activity"/>
    <property type="evidence" value="ECO:0007669"/>
    <property type="project" value="UniProtKB-EC"/>
</dbReference>
<dbReference type="Gene3D" id="3.40.50.620">
    <property type="entry name" value="HUPs"/>
    <property type="match status" value="1"/>
</dbReference>
<evidence type="ECO:0000313" key="9">
    <source>
        <dbReference type="Proteomes" id="UP000823982"/>
    </source>
</evidence>